<dbReference type="SMART" id="SM00028">
    <property type="entry name" value="TPR"/>
    <property type="match status" value="3"/>
</dbReference>
<keyword evidence="4" id="KW-1185">Reference proteome</keyword>
<keyword evidence="1" id="KW-0802">TPR repeat</keyword>
<dbReference type="SUPFAM" id="SSF48452">
    <property type="entry name" value="TPR-like"/>
    <property type="match status" value="1"/>
</dbReference>
<dbReference type="InterPro" id="IPR019734">
    <property type="entry name" value="TPR_rpt"/>
</dbReference>
<dbReference type="OMA" id="TIECFRR"/>
<accession>A0A1S3D830</accession>
<feature type="signal peptide" evidence="3">
    <location>
        <begin position="1"/>
        <end position="24"/>
    </location>
</feature>
<dbReference type="PaxDb" id="121845-A0A1S3D830"/>
<evidence type="ECO:0000256" key="1">
    <source>
        <dbReference type="PROSITE-ProRule" id="PRU00339"/>
    </source>
</evidence>
<feature type="repeat" description="TPR" evidence="1">
    <location>
        <begin position="168"/>
        <end position="201"/>
    </location>
</feature>
<protein>
    <submittedName>
        <fullName evidence="5">Tetratricopeptide repeat protein 17-like</fullName>
    </submittedName>
</protein>
<keyword evidence="2" id="KW-0472">Membrane</keyword>
<dbReference type="GO" id="GO:0015629">
    <property type="term" value="C:actin cytoskeleton"/>
    <property type="evidence" value="ECO:0007669"/>
    <property type="project" value="TreeGrafter"/>
</dbReference>
<dbReference type="InterPro" id="IPR052630">
    <property type="entry name" value="TTC17"/>
</dbReference>
<gene>
    <name evidence="5" type="primary">LOC103513347</name>
</gene>
<dbReference type="RefSeq" id="XP_008476393.1">
    <property type="nucleotide sequence ID" value="XM_008478171.2"/>
</dbReference>
<dbReference type="GeneID" id="103513347"/>
<evidence type="ECO:0000256" key="3">
    <source>
        <dbReference type="SAM" id="SignalP"/>
    </source>
</evidence>
<keyword evidence="2" id="KW-0812">Transmembrane</keyword>
<dbReference type="PROSITE" id="PS50005">
    <property type="entry name" value="TPR"/>
    <property type="match status" value="2"/>
</dbReference>
<keyword evidence="2" id="KW-1133">Transmembrane helix</keyword>
<sequence length="342" mass="38815">MSKFACLNLSGLCILLFHVSQSNSGSSTLWKISVDEDKIIEAEVFPNVITTNGAPPPIDDPIFNIITSTEIRYGTLWTKRSEDCSCNDTDKKDLKSLDSDGDETFLNCGKSVNLTYFDSLLGISNRANHPNVEETKVLLIQHKNFTQAQMRDFCSKLKKEIRVMPKSLERNIRIGNFWRYKGDTKKAVECFRKVLSVSPNNSEVLLYLARVLLNLQYLDDASYLTRRSIEVLPAETSAWQHYFTLGEIFKAYGHYQEATLHLKHSLELNPGFLPAKQILGEMDNVPDTRCQMYTCIIIISLVMAVLLIVMMSPNSNVKCDADKEDSSKIPGFKFTKARTRRC</sequence>
<dbReference type="GO" id="GO:0030041">
    <property type="term" value="P:actin filament polymerization"/>
    <property type="evidence" value="ECO:0007669"/>
    <property type="project" value="TreeGrafter"/>
</dbReference>
<feature type="repeat" description="TPR" evidence="1">
    <location>
        <begin position="239"/>
        <end position="272"/>
    </location>
</feature>
<feature type="chain" id="PRO_5010222665" evidence="3">
    <location>
        <begin position="25"/>
        <end position="342"/>
    </location>
</feature>
<name>A0A1S3D830_DIACI</name>
<dbReference type="Proteomes" id="UP000079169">
    <property type="component" value="Unplaced"/>
</dbReference>
<organism evidence="4 5">
    <name type="scientific">Diaphorina citri</name>
    <name type="common">Asian citrus psyllid</name>
    <dbReference type="NCBI Taxonomy" id="121845"/>
    <lineage>
        <taxon>Eukaryota</taxon>
        <taxon>Metazoa</taxon>
        <taxon>Ecdysozoa</taxon>
        <taxon>Arthropoda</taxon>
        <taxon>Hexapoda</taxon>
        <taxon>Insecta</taxon>
        <taxon>Pterygota</taxon>
        <taxon>Neoptera</taxon>
        <taxon>Paraneoptera</taxon>
        <taxon>Hemiptera</taxon>
        <taxon>Sternorrhyncha</taxon>
        <taxon>Psylloidea</taxon>
        <taxon>Psyllidae</taxon>
        <taxon>Diaphorininae</taxon>
        <taxon>Diaphorina</taxon>
    </lineage>
</organism>
<dbReference type="GO" id="GO:0005737">
    <property type="term" value="C:cytoplasm"/>
    <property type="evidence" value="ECO:0007669"/>
    <property type="project" value="TreeGrafter"/>
</dbReference>
<dbReference type="AlphaFoldDB" id="A0A1S3D830"/>
<feature type="transmembrane region" description="Helical" evidence="2">
    <location>
        <begin position="291"/>
        <end position="309"/>
    </location>
</feature>
<evidence type="ECO:0000313" key="5">
    <source>
        <dbReference type="RefSeq" id="XP_008476393.1"/>
    </source>
</evidence>
<proteinExistence type="predicted"/>
<dbReference type="KEGG" id="dci:103513347"/>
<dbReference type="PANTHER" id="PTHR16091">
    <property type="entry name" value="TTC17 PROTEIN"/>
    <property type="match status" value="1"/>
</dbReference>
<dbReference type="Pfam" id="PF13181">
    <property type="entry name" value="TPR_8"/>
    <property type="match status" value="1"/>
</dbReference>
<evidence type="ECO:0000256" key="2">
    <source>
        <dbReference type="SAM" id="Phobius"/>
    </source>
</evidence>
<dbReference type="PANTHER" id="PTHR16091:SF3">
    <property type="entry name" value="TETRATRICOPEPTIDE REPEAT PROTEIN 17"/>
    <property type="match status" value="1"/>
</dbReference>
<dbReference type="Gene3D" id="1.25.40.10">
    <property type="entry name" value="Tetratricopeptide repeat domain"/>
    <property type="match status" value="1"/>
</dbReference>
<reference evidence="5" key="1">
    <citation type="submission" date="2025-08" db="UniProtKB">
        <authorList>
            <consortium name="RefSeq"/>
        </authorList>
    </citation>
    <scope>IDENTIFICATION</scope>
</reference>
<keyword evidence="3" id="KW-0732">Signal</keyword>
<dbReference type="InterPro" id="IPR011990">
    <property type="entry name" value="TPR-like_helical_dom_sf"/>
</dbReference>
<dbReference type="OrthoDB" id="79426at2759"/>
<evidence type="ECO:0000313" key="4">
    <source>
        <dbReference type="Proteomes" id="UP000079169"/>
    </source>
</evidence>